<keyword evidence="2" id="KW-0813">Transport</keyword>
<organism evidence="9 10">
    <name type="scientific">Suilimivivens aceti</name>
    <dbReference type="NCBI Taxonomy" id="2981774"/>
    <lineage>
        <taxon>Bacteria</taxon>
        <taxon>Bacillati</taxon>
        <taxon>Bacillota</taxon>
        <taxon>Clostridia</taxon>
        <taxon>Lachnospirales</taxon>
        <taxon>Lachnospiraceae</taxon>
        <taxon>Suilimivivens</taxon>
    </lineage>
</organism>
<feature type="transmembrane region" description="Helical" evidence="8">
    <location>
        <begin position="39"/>
        <end position="58"/>
    </location>
</feature>
<keyword evidence="4" id="KW-0997">Cell inner membrane</keyword>
<comment type="caution">
    <text evidence="9">The sequence shown here is derived from an EMBL/GenBank/DDBJ whole genome shotgun (WGS) entry which is preliminary data.</text>
</comment>
<evidence type="ECO:0000256" key="4">
    <source>
        <dbReference type="ARBA" id="ARBA00022519"/>
    </source>
</evidence>
<evidence type="ECO:0000256" key="7">
    <source>
        <dbReference type="ARBA" id="ARBA00023136"/>
    </source>
</evidence>
<dbReference type="CDD" id="cd06579">
    <property type="entry name" value="TM_PBP1_transp_AraH_like"/>
    <property type="match status" value="1"/>
</dbReference>
<keyword evidence="5 8" id="KW-0812">Transmembrane</keyword>
<name>A0ABT2T5U3_9FIRM</name>
<dbReference type="RefSeq" id="WP_118797236.1">
    <property type="nucleotide sequence ID" value="NZ_JAOQKJ010000014.1"/>
</dbReference>
<accession>A0ABT2T5U3</accession>
<keyword evidence="6 8" id="KW-1133">Transmembrane helix</keyword>
<feature type="transmembrane region" description="Helical" evidence="8">
    <location>
        <begin position="155"/>
        <end position="176"/>
    </location>
</feature>
<feature type="transmembrane region" description="Helical" evidence="8">
    <location>
        <begin position="91"/>
        <end position="110"/>
    </location>
</feature>
<evidence type="ECO:0000256" key="3">
    <source>
        <dbReference type="ARBA" id="ARBA00022475"/>
    </source>
</evidence>
<evidence type="ECO:0000256" key="1">
    <source>
        <dbReference type="ARBA" id="ARBA00004651"/>
    </source>
</evidence>
<keyword evidence="7 8" id="KW-0472">Membrane</keyword>
<dbReference type="Proteomes" id="UP001652432">
    <property type="component" value="Unassembled WGS sequence"/>
</dbReference>
<feature type="transmembrane region" description="Helical" evidence="8">
    <location>
        <begin position="117"/>
        <end position="135"/>
    </location>
</feature>
<feature type="transmembrane region" description="Helical" evidence="8">
    <location>
        <begin position="238"/>
        <end position="258"/>
    </location>
</feature>
<feature type="transmembrane region" description="Helical" evidence="8">
    <location>
        <begin position="12"/>
        <end position="33"/>
    </location>
</feature>
<comment type="subcellular location">
    <subcellularLocation>
        <location evidence="1">Cell membrane</location>
        <topology evidence="1">Multi-pass membrane protein</topology>
    </subcellularLocation>
</comment>
<reference evidence="9 10" key="1">
    <citation type="journal article" date="2021" name="ISME Commun">
        <title>Automated analysis of genomic sequences facilitates high-throughput and comprehensive description of bacteria.</title>
        <authorList>
            <person name="Hitch T.C.A."/>
        </authorList>
    </citation>
    <scope>NUCLEOTIDE SEQUENCE [LARGE SCALE GENOMIC DNA]</scope>
    <source>
        <strain evidence="9 10">Sanger_18</strain>
    </source>
</reference>
<dbReference type="Pfam" id="PF02653">
    <property type="entry name" value="BPD_transp_2"/>
    <property type="match status" value="1"/>
</dbReference>
<dbReference type="EMBL" id="JAOQKJ010000014">
    <property type="protein sequence ID" value="MCU6745637.1"/>
    <property type="molecule type" value="Genomic_DNA"/>
</dbReference>
<feature type="transmembrane region" description="Helical" evidence="8">
    <location>
        <begin position="205"/>
        <end position="226"/>
    </location>
</feature>
<evidence type="ECO:0000256" key="6">
    <source>
        <dbReference type="ARBA" id="ARBA00022989"/>
    </source>
</evidence>
<evidence type="ECO:0000256" key="2">
    <source>
        <dbReference type="ARBA" id="ARBA00022448"/>
    </source>
</evidence>
<evidence type="ECO:0000256" key="5">
    <source>
        <dbReference type="ARBA" id="ARBA00022692"/>
    </source>
</evidence>
<dbReference type="PANTHER" id="PTHR32196:SF21">
    <property type="entry name" value="ABC TRANSPORTER PERMEASE PROTEIN YPHD-RELATED"/>
    <property type="match status" value="1"/>
</dbReference>
<dbReference type="InterPro" id="IPR001851">
    <property type="entry name" value="ABC_transp_permease"/>
</dbReference>
<keyword evidence="10" id="KW-1185">Reference proteome</keyword>
<evidence type="ECO:0000256" key="8">
    <source>
        <dbReference type="SAM" id="Phobius"/>
    </source>
</evidence>
<proteinExistence type="predicted"/>
<evidence type="ECO:0000313" key="10">
    <source>
        <dbReference type="Proteomes" id="UP001652432"/>
    </source>
</evidence>
<keyword evidence="3" id="KW-1003">Cell membrane</keyword>
<dbReference type="PANTHER" id="PTHR32196">
    <property type="entry name" value="ABC TRANSPORTER PERMEASE PROTEIN YPHD-RELATED-RELATED"/>
    <property type="match status" value="1"/>
</dbReference>
<sequence length="313" mass="32669">MKKKISMNGLIKIVPLAILCIVTGMINPVFFAGSNLIDLARSVSFLLIVSVGVTYVLLGASLDMSIGSVMGLGGAICGLCLVNSLPVWFSILMGLLASAVVGIVNAVLIVNCRIPALIATLGTMYVARGIVNVLTKGEPYYPLPDEFKVLGQGTLAGIPYSVFIAAAIVLIAHFVIKKTSYGRSLMAVGGNREASRVSGINVKRVLFSAHVLVSLLAGFVGIIMAARLSSAQPNAGDGWEMTAVAAVIIGGTSMYGGYGSVLGTILGCALMETISNAMVLLHVSVYWQKITIGIIMVAAVGMDTFRLKKIASK</sequence>
<protein>
    <submittedName>
        <fullName evidence="9">ABC transporter permease</fullName>
    </submittedName>
</protein>
<evidence type="ECO:0000313" key="9">
    <source>
        <dbReference type="EMBL" id="MCU6745637.1"/>
    </source>
</evidence>
<gene>
    <name evidence="9" type="ORF">OCV77_14270</name>
</gene>